<evidence type="ECO:0000259" key="2">
    <source>
        <dbReference type="PROSITE" id="PS50405"/>
    </source>
</evidence>
<dbReference type="InterPro" id="IPR036249">
    <property type="entry name" value="Thioredoxin-like_sf"/>
</dbReference>
<dbReference type="PANTHER" id="PTHR44051">
    <property type="entry name" value="GLUTATHIONE S-TRANSFERASE-RELATED"/>
    <property type="match status" value="1"/>
</dbReference>
<dbReference type="PROSITE" id="PS51354">
    <property type="entry name" value="GLUTAREDOXIN_2"/>
    <property type="match status" value="1"/>
</dbReference>
<dbReference type="CDD" id="cd00570">
    <property type="entry name" value="GST_N_family"/>
    <property type="match status" value="1"/>
</dbReference>
<evidence type="ECO:0000313" key="3">
    <source>
        <dbReference type="EMBL" id="MCS0590464.1"/>
    </source>
</evidence>
<dbReference type="InterPro" id="IPR010987">
    <property type="entry name" value="Glutathione-S-Trfase_C-like"/>
</dbReference>
<sequence length="205" mass="23498">MQLYYHPISSNARRVLLAAEHLGIRLDLVEVNLMNEADRRRLAEVNDNNKIPVLVDDGFVLWESCAIMQYLADSQPGQTVYPTDPLARADVNRWMFWACQHFAPAIGVICWQRLWKKMVTGEDADANEVARGTSELARAAAVLDKHLATRRWLVWDGVTLADYAVAAPLMYRERARLPLDDYPHLLAWCERVQALPAWRNTEAVW</sequence>
<dbReference type="SFLD" id="SFLDS00019">
    <property type="entry name" value="Glutathione_Transferase_(cytos"/>
    <property type="match status" value="1"/>
</dbReference>
<dbReference type="RefSeq" id="WP_258846245.1">
    <property type="nucleotide sequence ID" value="NZ_JANUGX010000017.1"/>
</dbReference>
<gene>
    <name evidence="3" type="ORF">NX782_14815</name>
</gene>
<dbReference type="Gene3D" id="3.40.30.10">
    <property type="entry name" value="Glutaredoxin"/>
    <property type="match status" value="1"/>
</dbReference>
<keyword evidence="4" id="KW-1185">Reference proteome</keyword>
<name>A0ABT2A8D6_9BURK</name>
<dbReference type="Pfam" id="PF00043">
    <property type="entry name" value="GST_C"/>
    <property type="match status" value="1"/>
</dbReference>
<dbReference type="PROSITE" id="PS50404">
    <property type="entry name" value="GST_NTER"/>
    <property type="match status" value="1"/>
</dbReference>
<accession>A0ABT2A8D6</accession>
<evidence type="ECO:0000313" key="4">
    <source>
        <dbReference type="Proteomes" id="UP001205560"/>
    </source>
</evidence>
<dbReference type="EMBL" id="JANUGX010000017">
    <property type="protein sequence ID" value="MCS0590464.1"/>
    <property type="molecule type" value="Genomic_DNA"/>
</dbReference>
<protein>
    <submittedName>
        <fullName evidence="3">Glutathione S-transferase family protein</fullName>
    </submittedName>
</protein>
<dbReference type="Pfam" id="PF13417">
    <property type="entry name" value="GST_N_3"/>
    <property type="match status" value="1"/>
</dbReference>
<organism evidence="3 4">
    <name type="scientific">Massilia norwichensis</name>
    <dbReference type="NCBI Taxonomy" id="1442366"/>
    <lineage>
        <taxon>Bacteria</taxon>
        <taxon>Pseudomonadati</taxon>
        <taxon>Pseudomonadota</taxon>
        <taxon>Betaproteobacteria</taxon>
        <taxon>Burkholderiales</taxon>
        <taxon>Oxalobacteraceae</taxon>
        <taxon>Telluria group</taxon>
        <taxon>Massilia</taxon>
    </lineage>
</organism>
<dbReference type="SFLD" id="SFLDG00358">
    <property type="entry name" value="Main_(cytGST)"/>
    <property type="match status" value="1"/>
</dbReference>
<reference evidence="3 4" key="1">
    <citation type="submission" date="2022-08" db="EMBL/GenBank/DDBJ databases">
        <title>Reclassification of Massilia species as members of the genera Telluria, Duganella, Pseudoduganella, Mokoshia gen. nov. and Zemynaea gen. nov. using orthogonal and non-orthogonal genome-based approaches.</title>
        <authorList>
            <person name="Bowman J.P."/>
        </authorList>
    </citation>
    <scope>NUCLEOTIDE SEQUENCE [LARGE SCALE GENOMIC DNA]</scope>
    <source>
        <strain evidence="3 4">LMG 28164</strain>
    </source>
</reference>
<comment type="caution">
    <text evidence="3">The sequence shown here is derived from an EMBL/GenBank/DDBJ whole genome shotgun (WGS) entry which is preliminary data.</text>
</comment>
<dbReference type="SUPFAM" id="SSF47616">
    <property type="entry name" value="GST C-terminal domain-like"/>
    <property type="match status" value="1"/>
</dbReference>
<dbReference type="InterPro" id="IPR004046">
    <property type="entry name" value="GST_C"/>
</dbReference>
<dbReference type="Proteomes" id="UP001205560">
    <property type="component" value="Unassembled WGS sequence"/>
</dbReference>
<proteinExistence type="predicted"/>
<dbReference type="InterPro" id="IPR004045">
    <property type="entry name" value="Glutathione_S-Trfase_N"/>
</dbReference>
<dbReference type="SUPFAM" id="SSF52833">
    <property type="entry name" value="Thioredoxin-like"/>
    <property type="match status" value="1"/>
</dbReference>
<evidence type="ECO:0000259" key="1">
    <source>
        <dbReference type="PROSITE" id="PS50404"/>
    </source>
</evidence>
<dbReference type="PROSITE" id="PS50405">
    <property type="entry name" value="GST_CTER"/>
    <property type="match status" value="1"/>
</dbReference>
<dbReference type="InterPro" id="IPR036282">
    <property type="entry name" value="Glutathione-S-Trfase_C_sf"/>
</dbReference>
<feature type="domain" description="GST N-terminal" evidence="1">
    <location>
        <begin position="1"/>
        <end position="79"/>
    </location>
</feature>
<feature type="domain" description="GST C-terminal" evidence="2">
    <location>
        <begin position="84"/>
        <end position="205"/>
    </location>
</feature>
<dbReference type="PANTHER" id="PTHR44051:SF8">
    <property type="entry name" value="GLUTATHIONE S-TRANSFERASE GSTA"/>
    <property type="match status" value="1"/>
</dbReference>
<dbReference type="Gene3D" id="1.20.1050.10">
    <property type="match status" value="1"/>
</dbReference>
<dbReference type="SFLD" id="SFLDG01150">
    <property type="entry name" value="Main.1:_Beta-like"/>
    <property type="match status" value="1"/>
</dbReference>
<dbReference type="InterPro" id="IPR040079">
    <property type="entry name" value="Glutathione_S-Trfase"/>
</dbReference>